<keyword evidence="2 11" id="KW-0489">Methyltransferase</keyword>
<evidence type="ECO:0000259" key="10">
    <source>
        <dbReference type="Pfam" id="PF12950"/>
    </source>
</evidence>
<evidence type="ECO:0000256" key="6">
    <source>
        <dbReference type="ARBA" id="ARBA00023125"/>
    </source>
</evidence>
<dbReference type="Pfam" id="PF07669">
    <property type="entry name" value="Eco57I"/>
    <property type="match status" value="1"/>
</dbReference>
<evidence type="ECO:0000256" key="2">
    <source>
        <dbReference type="ARBA" id="ARBA00022603"/>
    </source>
</evidence>
<evidence type="ECO:0000313" key="12">
    <source>
        <dbReference type="Proteomes" id="UP001174229"/>
    </source>
</evidence>
<dbReference type="SUPFAM" id="SSF53335">
    <property type="entry name" value="S-adenosyl-L-methionine-dependent methyltransferases"/>
    <property type="match status" value="1"/>
</dbReference>
<reference evidence="11" key="1">
    <citation type="submission" date="2022-11" db="EMBL/GenBank/DDBJ databases">
        <title>WGS-based characterization of Bacillus cereus isolated from food &amp; feed additives.</title>
        <authorList>
            <person name="Bogaerts B."/>
            <person name="Fraiture M.-A."/>
            <person name="Roosens N.H.C."/>
            <person name="De Keersmaecker S.C.J."/>
            <person name="Vanneste K."/>
        </authorList>
    </citation>
    <scope>NUCLEOTIDE SEQUENCE</scope>
    <source>
        <strain evidence="11">74.2</strain>
    </source>
</reference>
<evidence type="ECO:0000256" key="4">
    <source>
        <dbReference type="ARBA" id="ARBA00022691"/>
    </source>
</evidence>
<dbReference type="PANTHER" id="PTHR33841:SF1">
    <property type="entry name" value="DNA METHYLTRANSFERASE A"/>
    <property type="match status" value="1"/>
</dbReference>
<keyword evidence="5" id="KW-0680">Restriction system</keyword>
<organism evidence="11 12">
    <name type="scientific">Bacillus pacificus</name>
    <dbReference type="NCBI Taxonomy" id="2026187"/>
    <lineage>
        <taxon>Bacteria</taxon>
        <taxon>Bacillati</taxon>
        <taxon>Bacillota</taxon>
        <taxon>Bacilli</taxon>
        <taxon>Bacillales</taxon>
        <taxon>Bacillaceae</taxon>
        <taxon>Bacillus</taxon>
        <taxon>Bacillus cereus group</taxon>
    </lineage>
</organism>
<dbReference type="GO" id="GO:0032259">
    <property type="term" value="P:methylation"/>
    <property type="evidence" value="ECO:0007669"/>
    <property type="project" value="UniProtKB-KW"/>
</dbReference>
<dbReference type="Gene3D" id="3.40.50.150">
    <property type="entry name" value="Vaccinia Virus protein VP39"/>
    <property type="match status" value="1"/>
</dbReference>
<evidence type="ECO:0000256" key="3">
    <source>
        <dbReference type="ARBA" id="ARBA00022679"/>
    </source>
</evidence>
<dbReference type="InterPro" id="IPR050953">
    <property type="entry name" value="N4_N6_ade-DNA_methylase"/>
</dbReference>
<evidence type="ECO:0000256" key="1">
    <source>
        <dbReference type="ARBA" id="ARBA00011900"/>
    </source>
</evidence>
<keyword evidence="3" id="KW-0808">Transferase</keyword>
<dbReference type="PROSITE" id="PS00092">
    <property type="entry name" value="N6_MTASE"/>
    <property type="match status" value="1"/>
</dbReference>
<evidence type="ECO:0000256" key="5">
    <source>
        <dbReference type="ARBA" id="ARBA00022747"/>
    </source>
</evidence>
<keyword evidence="6" id="KW-0238">DNA-binding</keyword>
<dbReference type="GO" id="GO:0003677">
    <property type="term" value="F:DNA binding"/>
    <property type="evidence" value="ECO:0007669"/>
    <property type="project" value="UniProtKB-KW"/>
</dbReference>
<dbReference type="EC" id="2.1.1.72" evidence="1"/>
<feature type="domain" description="TaqI-like C-terminal specificity" evidence="10">
    <location>
        <begin position="793"/>
        <end position="903"/>
    </location>
</feature>
<sequence>MQGLLFDRYILNNKIDNIKIDDIDNKLKILKGWVNKFEILSQKNEKNLQPIFFETIFKKVLDYTDLITDEDVWSIQFEEKTEVDSTKPDGILGVYTNSTAATYAVIELKGFDVDLDKKQMREGKNYGTPVDQAYSYAHKFDDCEWIIVSNMLEIRLYKNGTSQNFYESFYLNDILNEADFKKFYFLLTKNSIVQPAKKSPLLNLVEKTNTQKQKITKEFYTYYSQTRSSLWETLKKNNSGYDDEILLEKSQKILNRITFIRFCEANNLLKANTLKSFYEEGKNSKLSSWEFLETLFNYIDKGNTKNDINRYNGGLFKEDTVLNNIVIPDKDFEVIEKFFDYNFKDELTIDILGHIFEQSISDIEALKGIKKEEIGSRKANGVFYTPEYITSYIVKDAIDDWIENEKVRLDFNSLTDWKNAKSKSAESRSINRHIEKLKELKDALNNIKILDAACGSGAFLIKVFEYLVQKHKEIQKEIADLNALRTGGIENNLALDLDMDREILKNNIYGIDLNKESVEITKLSLWLQTANNKKPLTTLDDNIIVGNSIVNDEEIAPARVINWEKEFTSVQEKGGFDIIVGNPPYVPIDFLDSDTSEYFQEEYQDILKNKWDISVIFMHKCVSFLNSSGVLSMIVPRTWLTGANYTKFREVFSSELNLNKIISLPKDVFPDANVDTCIFIGTKDNPGNKIEKNYLAYKYDIKAKISVLNVIDDDMDSIPIDFIKQHHMNKIFTDINSYKLYNKIQVLLKDESNYTQLGSITDSTQGPVESKFEYSTRPITKYHIPYLKDGQGYRYRLNVESSNYINLSEKQTLISYYVKQPRLYCRRIVNRQDRLMVSYCENDLVTKKELNPFIVTDNRFHIKYIYALFNSKLLSYIYINFSTLALKDDYRQTTLKELRELPIKIINSDKQIQVVKKVEELEHNIYQFDKLYEQACAQLSAILNIKLNQALKNFYRLNFADFLKAVKKVTKLNKNLIQELDELRDVYSMELLELENSILEIDNEIENIVYKLYELTDEEIQKIEEHYSTFTNSSSLFSLK</sequence>
<dbReference type="InterPro" id="IPR002052">
    <property type="entry name" value="DNA_methylase_N6_adenine_CS"/>
</dbReference>
<accession>A0AAW6YMD7</accession>
<dbReference type="Proteomes" id="UP001174229">
    <property type="component" value="Unassembled WGS sequence"/>
</dbReference>
<dbReference type="GO" id="GO:0009307">
    <property type="term" value="P:DNA restriction-modification system"/>
    <property type="evidence" value="ECO:0007669"/>
    <property type="project" value="UniProtKB-KW"/>
</dbReference>
<dbReference type="InterPro" id="IPR011639">
    <property type="entry name" value="MethylTrfase_TaqI-like_dom"/>
</dbReference>
<evidence type="ECO:0000256" key="8">
    <source>
        <dbReference type="SAM" id="Coils"/>
    </source>
</evidence>
<evidence type="ECO:0000256" key="7">
    <source>
        <dbReference type="ARBA" id="ARBA00047942"/>
    </source>
</evidence>
<dbReference type="RefSeq" id="WP_001161765.1">
    <property type="nucleotide sequence ID" value="NZ_JAPNPD010000001.1"/>
</dbReference>
<name>A0AAW6YMD7_9BACI</name>
<dbReference type="PANTHER" id="PTHR33841">
    <property type="entry name" value="DNA METHYLTRANSFERASE YEEA-RELATED"/>
    <property type="match status" value="1"/>
</dbReference>
<proteinExistence type="predicted"/>
<evidence type="ECO:0000259" key="9">
    <source>
        <dbReference type="Pfam" id="PF07669"/>
    </source>
</evidence>
<dbReference type="EMBL" id="JAPNPE010000002">
    <property type="protein sequence ID" value="MDK7391667.1"/>
    <property type="molecule type" value="Genomic_DNA"/>
</dbReference>
<gene>
    <name evidence="11" type="ORF">OWO78_09435</name>
</gene>
<keyword evidence="4" id="KW-0949">S-adenosyl-L-methionine</keyword>
<comment type="caution">
    <text evidence="11">The sequence shown here is derived from an EMBL/GenBank/DDBJ whole genome shotgun (WGS) entry which is preliminary data.</text>
</comment>
<dbReference type="InterPro" id="IPR029063">
    <property type="entry name" value="SAM-dependent_MTases_sf"/>
</dbReference>
<dbReference type="AlphaFoldDB" id="A0AAW6YMD7"/>
<keyword evidence="8" id="KW-0175">Coiled coil</keyword>
<dbReference type="SUPFAM" id="SSF116734">
    <property type="entry name" value="DNA methylase specificity domain"/>
    <property type="match status" value="1"/>
</dbReference>
<feature type="coiled-coil region" evidence="8">
    <location>
        <begin position="966"/>
        <end position="997"/>
    </location>
</feature>
<dbReference type="GO" id="GO:0009007">
    <property type="term" value="F:site-specific DNA-methyltransferase (adenine-specific) activity"/>
    <property type="evidence" value="ECO:0007669"/>
    <property type="project" value="UniProtKB-EC"/>
</dbReference>
<feature type="domain" description="Type II methyltransferase M.TaqI-like" evidence="9">
    <location>
        <begin position="506"/>
        <end position="669"/>
    </location>
</feature>
<comment type="catalytic activity">
    <reaction evidence="7">
        <text>a 2'-deoxyadenosine in DNA + S-adenosyl-L-methionine = an N(6)-methyl-2'-deoxyadenosine in DNA + S-adenosyl-L-homocysteine + H(+)</text>
        <dbReference type="Rhea" id="RHEA:15197"/>
        <dbReference type="Rhea" id="RHEA-COMP:12418"/>
        <dbReference type="Rhea" id="RHEA-COMP:12419"/>
        <dbReference type="ChEBI" id="CHEBI:15378"/>
        <dbReference type="ChEBI" id="CHEBI:57856"/>
        <dbReference type="ChEBI" id="CHEBI:59789"/>
        <dbReference type="ChEBI" id="CHEBI:90615"/>
        <dbReference type="ChEBI" id="CHEBI:90616"/>
        <dbReference type="EC" id="2.1.1.72"/>
    </reaction>
</comment>
<dbReference type="InterPro" id="IPR025931">
    <property type="entry name" value="TaqI_C"/>
</dbReference>
<evidence type="ECO:0000313" key="11">
    <source>
        <dbReference type="EMBL" id="MDK7391667.1"/>
    </source>
</evidence>
<protein>
    <recommendedName>
        <fullName evidence="1">site-specific DNA-methyltransferase (adenine-specific)</fullName>
        <ecNumber evidence="1">2.1.1.72</ecNumber>
    </recommendedName>
</protein>
<dbReference type="Pfam" id="PF12950">
    <property type="entry name" value="TaqI_C"/>
    <property type="match status" value="1"/>
</dbReference>
<dbReference type="PRINTS" id="PR00507">
    <property type="entry name" value="N12N6MTFRASE"/>
</dbReference>